<protein>
    <recommendedName>
        <fullName evidence="8">Probable lipid II flippase MurJ</fullName>
    </recommendedName>
</protein>
<dbReference type="InterPro" id="IPR004268">
    <property type="entry name" value="MurJ"/>
</dbReference>
<dbReference type="HAMAP" id="MF_02078">
    <property type="entry name" value="MurJ_MviN"/>
    <property type="match status" value="1"/>
</dbReference>
<dbReference type="NCBIfam" id="TIGR01695">
    <property type="entry name" value="murJ_mviN"/>
    <property type="match status" value="1"/>
</dbReference>
<dbReference type="EMBL" id="BMEL01000003">
    <property type="protein sequence ID" value="GGF26133.1"/>
    <property type="molecule type" value="Genomic_DNA"/>
</dbReference>
<gene>
    <name evidence="10" type="primary">mviN</name>
    <name evidence="8" type="synonym">murJ</name>
    <name evidence="10" type="ORF">GCM10010954_26400</name>
</gene>
<feature type="transmembrane region" description="Helical" evidence="8">
    <location>
        <begin position="454"/>
        <end position="479"/>
    </location>
</feature>
<comment type="subcellular location">
    <subcellularLocation>
        <location evidence="1 8">Cell membrane</location>
        <topology evidence="1 8">Multi-pass membrane protein</topology>
    </subcellularLocation>
</comment>
<proteinExistence type="inferred from homology"/>
<sequence>MVLTIVSKFIGFFRDVILAYFYGASGISDAYLISMTIPVVIFGVIAKGISTGYIPMYSRIEEEKGKPQAIRYTNNLMNVLLVFCSLIVAAGLFFTEPIVKVFASGFEGETLQTAVGFTRVTIVGIYFTVLIRILSAYLNYKRYFAVPNLLGIPMSIIVILSIMISYQLNVVELLSFGYVAALLVQFLILLFFSYKKGYQYKPTFDMKDEHIRKMLVLAVPVILGSMVHQINRLVDRTLASQISTGGISALNYATTLNGFVHGVFVTSIGTVMYPMISKMASRDNIEGLKHSLYQSIVGISILIVPATVGSMLFAEPIVRMLFDRGAFDAQAVTMTSTAFFFYSIGMLGTGLRVILSKAFFSLQDTRTPMINAAIAMALNIVLNIILSRYLGLGGLALATSISAIFCTILLFYNLRAKLGSLNFRRMIVSFLKVIAASITMGILAKVIYHSLLSVINFQVSLMITIIAAGLLYFLFVYLLKIEGIEQMTAGIRRRLKI</sequence>
<keyword evidence="5 8" id="KW-0573">Peptidoglycan synthesis</keyword>
<dbReference type="GO" id="GO:0015648">
    <property type="term" value="F:lipid-linked peptidoglycan transporter activity"/>
    <property type="evidence" value="ECO:0007669"/>
    <property type="project" value="UniProtKB-UniRule"/>
</dbReference>
<feature type="transmembrane region" description="Helical" evidence="8">
    <location>
        <begin position="426"/>
        <end position="448"/>
    </location>
</feature>
<evidence type="ECO:0000313" key="11">
    <source>
        <dbReference type="Proteomes" id="UP000660110"/>
    </source>
</evidence>
<keyword evidence="4 8" id="KW-0133">Cell shape</keyword>
<feature type="transmembrane region" description="Helical" evidence="8">
    <location>
        <begin position="75"/>
        <end position="94"/>
    </location>
</feature>
<dbReference type="GO" id="GO:0009252">
    <property type="term" value="P:peptidoglycan biosynthetic process"/>
    <property type="evidence" value="ECO:0007669"/>
    <property type="project" value="UniProtKB-UniRule"/>
</dbReference>
<feature type="transmembrane region" description="Helical" evidence="8">
    <location>
        <begin position="146"/>
        <end position="168"/>
    </location>
</feature>
<evidence type="ECO:0000256" key="1">
    <source>
        <dbReference type="ARBA" id="ARBA00004651"/>
    </source>
</evidence>
<evidence type="ECO:0000256" key="5">
    <source>
        <dbReference type="ARBA" id="ARBA00022984"/>
    </source>
</evidence>
<dbReference type="InterPro" id="IPR051050">
    <property type="entry name" value="Lipid_II_flippase_MurJ/MviN"/>
</dbReference>
<feature type="transmembrane region" description="Helical" evidence="8">
    <location>
        <begin position="214"/>
        <end position="230"/>
    </location>
</feature>
<evidence type="ECO:0000256" key="8">
    <source>
        <dbReference type="HAMAP-Rule" id="MF_02078"/>
    </source>
</evidence>
<dbReference type="PRINTS" id="PR01806">
    <property type="entry name" value="VIRFACTRMVIN"/>
</dbReference>
<feature type="transmembrane region" description="Helical" evidence="8">
    <location>
        <begin position="392"/>
        <end position="414"/>
    </location>
</feature>
<dbReference type="GO" id="GO:0008360">
    <property type="term" value="P:regulation of cell shape"/>
    <property type="evidence" value="ECO:0007669"/>
    <property type="project" value="UniProtKB-UniRule"/>
</dbReference>
<dbReference type="AlphaFoldDB" id="A0A917EWQ1"/>
<dbReference type="PANTHER" id="PTHR47019">
    <property type="entry name" value="LIPID II FLIPPASE MURJ"/>
    <property type="match status" value="1"/>
</dbReference>
<comment type="caution">
    <text evidence="10">The sequence shown here is derived from an EMBL/GenBank/DDBJ whole genome shotgun (WGS) entry which is preliminary data.</text>
</comment>
<evidence type="ECO:0000313" key="10">
    <source>
        <dbReference type="EMBL" id="GGF26133.1"/>
    </source>
</evidence>
<organism evidence="10 11">
    <name type="scientific">Halobacillus andaensis</name>
    <dbReference type="NCBI Taxonomy" id="1176239"/>
    <lineage>
        <taxon>Bacteria</taxon>
        <taxon>Bacillati</taxon>
        <taxon>Bacillota</taxon>
        <taxon>Bacilli</taxon>
        <taxon>Bacillales</taxon>
        <taxon>Bacillaceae</taxon>
        <taxon>Halobacillus</taxon>
    </lineage>
</organism>
<keyword evidence="6 8" id="KW-1133">Transmembrane helix</keyword>
<feature type="transmembrane region" description="Helical" evidence="8">
    <location>
        <begin position="367"/>
        <end position="386"/>
    </location>
</feature>
<evidence type="ECO:0000256" key="4">
    <source>
        <dbReference type="ARBA" id="ARBA00022960"/>
    </source>
</evidence>
<dbReference type="Proteomes" id="UP000660110">
    <property type="component" value="Unassembled WGS sequence"/>
</dbReference>
<feature type="transmembrane region" description="Helical" evidence="8">
    <location>
        <begin position="174"/>
        <end position="194"/>
    </location>
</feature>
<dbReference type="Pfam" id="PF03023">
    <property type="entry name" value="MurJ"/>
    <property type="match status" value="1"/>
</dbReference>
<dbReference type="GO" id="GO:0005886">
    <property type="term" value="C:plasma membrane"/>
    <property type="evidence" value="ECO:0007669"/>
    <property type="project" value="UniProtKB-SubCell"/>
</dbReference>
<feature type="transmembrane region" description="Helical" evidence="8">
    <location>
        <begin position="250"/>
        <end position="271"/>
    </location>
</feature>
<feature type="transmembrane region" description="Helical" evidence="8">
    <location>
        <begin position="292"/>
        <end position="314"/>
    </location>
</feature>
<dbReference type="GO" id="GO:0034204">
    <property type="term" value="P:lipid translocation"/>
    <property type="evidence" value="ECO:0007669"/>
    <property type="project" value="TreeGrafter"/>
</dbReference>
<name>A0A917EWQ1_HALAA</name>
<evidence type="ECO:0000256" key="6">
    <source>
        <dbReference type="ARBA" id="ARBA00022989"/>
    </source>
</evidence>
<keyword evidence="8 9" id="KW-0961">Cell wall biogenesis/degradation</keyword>
<comment type="pathway">
    <text evidence="8">Cell wall biogenesis; peptidoglycan biosynthesis.</text>
</comment>
<keyword evidence="3 8" id="KW-0812">Transmembrane</keyword>
<evidence type="ECO:0000256" key="9">
    <source>
        <dbReference type="PIRNR" id="PIRNR002869"/>
    </source>
</evidence>
<accession>A0A917EWQ1</accession>
<keyword evidence="7 8" id="KW-0472">Membrane</keyword>
<reference evidence="10" key="2">
    <citation type="submission" date="2020-09" db="EMBL/GenBank/DDBJ databases">
        <authorList>
            <person name="Sun Q."/>
            <person name="Zhou Y."/>
        </authorList>
    </citation>
    <scope>NUCLEOTIDE SEQUENCE</scope>
    <source>
        <strain evidence="10">CGMCC 1.12153</strain>
    </source>
</reference>
<evidence type="ECO:0000256" key="2">
    <source>
        <dbReference type="ARBA" id="ARBA00022475"/>
    </source>
</evidence>
<keyword evidence="8 9" id="KW-0813">Transport</keyword>
<comment type="function">
    <text evidence="8 9">Involved in peptidoglycan biosynthesis. Transports lipid-linked peptidoglycan precursors from the inner to the outer leaflet of the cytoplasmic membrane.</text>
</comment>
<dbReference type="GO" id="GO:0071555">
    <property type="term" value="P:cell wall organization"/>
    <property type="evidence" value="ECO:0007669"/>
    <property type="project" value="UniProtKB-UniRule"/>
</dbReference>
<dbReference type="PANTHER" id="PTHR47019:SF1">
    <property type="entry name" value="LIPID II FLIPPASE MURJ"/>
    <property type="match status" value="1"/>
</dbReference>
<feature type="transmembrane region" description="Helical" evidence="8">
    <location>
        <begin position="334"/>
        <end position="355"/>
    </location>
</feature>
<feature type="transmembrane region" description="Helical" evidence="8">
    <location>
        <begin position="30"/>
        <end position="54"/>
    </location>
</feature>
<keyword evidence="11" id="KW-1185">Reference proteome</keyword>
<dbReference type="PIRSF" id="PIRSF002869">
    <property type="entry name" value="MviN"/>
    <property type="match status" value="1"/>
</dbReference>
<reference evidence="10" key="1">
    <citation type="journal article" date="2014" name="Int. J. Syst. Evol. Microbiol.">
        <title>Complete genome sequence of Corynebacterium casei LMG S-19264T (=DSM 44701T), isolated from a smear-ripened cheese.</title>
        <authorList>
            <consortium name="US DOE Joint Genome Institute (JGI-PGF)"/>
            <person name="Walter F."/>
            <person name="Albersmeier A."/>
            <person name="Kalinowski J."/>
            <person name="Ruckert C."/>
        </authorList>
    </citation>
    <scope>NUCLEOTIDE SEQUENCE</scope>
    <source>
        <strain evidence="10">CGMCC 1.12153</strain>
    </source>
</reference>
<comment type="similarity">
    <text evidence="8 9">Belongs to the MurJ/MviN family.</text>
</comment>
<evidence type="ECO:0000256" key="3">
    <source>
        <dbReference type="ARBA" id="ARBA00022692"/>
    </source>
</evidence>
<feature type="transmembrane region" description="Helical" evidence="8">
    <location>
        <begin position="114"/>
        <end position="134"/>
    </location>
</feature>
<dbReference type="CDD" id="cd13123">
    <property type="entry name" value="MATE_MurJ_like"/>
    <property type="match status" value="1"/>
</dbReference>
<keyword evidence="2 8" id="KW-1003">Cell membrane</keyword>
<evidence type="ECO:0000256" key="7">
    <source>
        <dbReference type="ARBA" id="ARBA00023136"/>
    </source>
</evidence>